<sequence>MAAVTIPPSSPTQSRKKSNIVTGISQDLLSRKLSSSNLHLAGPPKFDLESYIQNYKGRTRLERLLLIGSCSSFLGVDAYKAAVHEAKHGKDIKRYLEAQTPLETIAPQEPEAVRDTQWMDQQSKLNEIQTASLEKQLKEYKNNLVKESIRMGNEDLGKHYQEIGDLPKAFEAYSRMRADAASQKHIIEVSKHLIEVSIEQRNWIGVTSNVQKIKQIQATPDEERSLQPYLCTADGLALMDSGGYYSAALAFLRTDAGMGSSYNTFISPNDVAVYGGLCALASMERSELNRSVLENSNFRTYLELEPNIRRAITFFVNSRYTACLNILESYYSDYLLDIHLQKHVDQLYQLIRSKSIVQYFIPFSCVTLSSLNEAFAAPGKTVDKELVQMIQRKELDARIDTQNRVLTSVSSSSRATLHNEALKTAKEYEREARRRIQHMNIVSADLELKGGKARGSQMGQMGGMDDLFSEGMGGGRELRSRAYIG</sequence>
<dbReference type="GO" id="GO:0005737">
    <property type="term" value="C:cytoplasm"/>
    <property type="evidence" value="ECO:0007669"/>
    <property type="project" value="UniProtKB-SubCell"/>
</dbReference>
<dbReference type="InterPro" id="IPR000717">
    <property type="entry name" value="PCI_dom"/>
</dbReference>
<dbReference type="InterPro" id="IPR045135">
    <property type="entry name" value="Rpn7_N"/>
</dbReference>
<dbReference type="Pfam" id="PF10602">
    <property type="entry name" value="RPN7"/>
    <property type="match status" value="1"/>
</dbReference>
<dbReference type="EMBL" id="VNKQ01000014">
    <property type="protein sequence ID" value="KAG0646976.1"/>
    <property type="molecule type" value="Genomic_DNA"/>
</dbReference>
<dbReference type="Gene3D" id="1.25.40.570">
    <property type="match status" value="1"/>
</dbReference>
<evidence type="ECO:0000256" key="2">
    <source>
        <dbReference type="ARBA" id="ARBA00004496"/>
    </source>
</evidence>
<dbReference type="InterPro" id="IPR036390">
    <property type="entry name" value="WH_DNA-bd_sf"/>
</dbReference>
<comment type="similarity">
    <text evidence="3">Belongs to the CSN1 family.</text>
</comment>
<name>A0A9P6VFI3_9HELO</name>
<evidence type="ECO:0000256" key="7">
    <source>
        <dbReference type="ARBA" id="ARBA00023242"/>
    </source>
</evidence>
<evidence type="ECO:0000256" key="3">
    <source>
        <dbReference type="ARBA" id="ARBA00008793"/>
    </source>
</evidence>
<reference evidence="10" key="1">
    <citation type="submission" date="2019-07" db="EMBL/GenBank/DDBJ databases">
        <title>Hyphodiscus hymeniophilus genome sequencing and assembly.</title>
        <authorList>
            <person name="Kramer G."/>
            <person name="Nodwell J."/>
        </authorList>
    </citation>
    <scope>NUCLEOTIDE SEQUENCE</scope>
    <source>
        <strain evidence="10">ATCC 34498</strain>
    </source>
</reference>
<evidence type="ECO:0000313" key="11">
    <source>
        <dbReference type="Proteomes" id="UP000785200"/>
    </source>
</evidence>
<dbReference type="Pfam" id="PF01399">
    <property type="entry name" value="PCI"/>
    <property type="match status" value="1"/>
</dbReference>
<proteinExistence type="inferred from homology"/>
<dbReference type="AlphaFoldDB" id="A0A9P6VFI3"/>
<evidence type="ECO:0000256" key="5">
    <source>
        <dbReference type="ARBA" id="ARBA00022490"/>
    </source>
</evidence>
<accession>A0A9P6VFI3</accession>
<dbReference type="OrthoDB" id="422427at2759"/>
<dbReference type="GO" id="GO:0008180">
    <property type="term" value="C:COP9 signalosome"/>
    <property type="evidence" value="ECO:0007669"/>
    <property type="project" value="UniProtKB-KW"/>
</dbReference>
<comment type="subunit">
    <text evidence="4">Component of the COP9 signalosome (CSN) complex.</text>
</comment>
<dbReference type="PROSITE" id="PS50250">
    <property type="entry name" value="PCI"/>
    <property type="match status" value="1"/>
</dbReference>
<comment type="caution">
    <text evidence="10">The sequence shown here is derived from an EMBL/GenBank/DDBJ whole genome shotgun (WGS) entry which is preliminary data.</text>
</comment>
<dbReference type="PANTHER" id="PTHR14145">
    <property type="entry name" value="26S PROTESOME SUBUNIT 6"/>
    <property type="match status" value="1"/>
</dbReference>
<organism evidence="10 11">
    <name type="scientific">Hyphodiscus hymeniophilus</name>
    <dbReference type="NCBI Taxonomy" id="353542"/>
    <lineage>
        <taxon>Eukaryota</taxon>
        <taxon>Fungi</taxon>
        <taxon>Dikarya</taxon>
        <taxon>Ascomycota</taxon>
        <taxon>Pezizomycotina</taxon>
        <taxon>Leotiomycetes</taxon>
        <taxon>Helotiales</taxon>
        <taxon>Hyphodiscaceae</taxon>
        <taxon>Hyphodiscus</taxon>
    </lineage>
</organism>
<evidence type="ECO:0000256" key="6">
    <source>
        <dbReference type="ARBA" id="ARBA00022790"/>
    </source>
</evidence>
<dbReference type="Proteomes" id="UP000785200">
    <property type="component" value="Unassembled WGS sequence"/>
</dbReference>
<keyword evidence="6" id="KW-0736">Signalosome</keyword>
<keyword evidence="11" id="KW-1185">Reference proteome</keyword>
<protein>
    <recommendedName>
        <fullName evidence="8">COP9 signalosome complex subunit 1</fullName>
    </recommendedName>
</protein>
<dbReference type="FunFam" id="1.25.40.570:FF:000022">
    <property type="entry name" value="COP9 signalosome complex subunit 1"/>
    <property type="match status" value="1"/>
</dbReference>
<evidence type="ECO:0000256" key="1">
    <source>
        <dbReference type="ARBA" id="ARBA00004123"/>
    </source>
</evidence>
<evidence type="ECO:0000313" key="10">
    <source>
        <dbReference type="EMBL" id="KAG0646976.1"/>
    </source>
</evidence>
<evidence type="ECO:0000256" key="8">
    <source>
        <dbReference type="ARBA" id="ARBA00067814"/>
    </source>
</evidence>
<dbReference type="InterPro" id="IPR019585">
    <property type="entry name" value="Rpn7/CSN1"/>
</dbReference>
<evidence type="ECO:0000256" key="4">
    <source>
        <dbReference type="ARBA" id="ARBA00011098"/>
    </source>
</evidence>
<keyword evidence="7" id="KW-0539">Nucleus</keyword>
<keyword evidence="5" id="KW-0963">Cytoplasm</keyword>
<gene>
    <name evidence="10" type="ORF">D0Z07_6308</name>
</gene>
<dbReference type="PANTHER" id="PTHR14145:SF2">
    <property type="entry name" value="COP9 SIGNALOSOME COMPLEX SUBUNIT 1"/>
    <property type="match status" value="1"/>
</dbReference>
<evidence type="ECO:0000259" key="9">
    <source>
        <dbReference type="PROSITE" id="PS50250"/>
    </source>
</evidence>
<feature type="domain" description="PCI" evidence="9">
    <location>
        <begin position="243"/>
        <end position="413"/>
    </location>
</feature>
<dbReference type="SUPFAM" id="SSF46785">
    <property type="entry name" value="Winged helix' DNA-binding domain"/>
    <property type="match status" value="1"/>
</dbReference>
<comment type="subcellular location">
    <subcellularLocation>
        <location evidence="2">Cytoplasm</location>
    </subcellularLocation>
    <subcellularLocation>
        <location evidence="1">Nucleus</location>
    </subcellularLocation>
</comment>
<dbReference type="SMART" id="SM00088">
    <property type="entry name" value="PINT"/>
    <property type="match status" value="1"/>
</dbReference>